<gene>
    <name evidence="3" type="ORF">CUN49_02895</name>
</gene>
<proteinExistence type="inferred from homology"/>
<protein>
    <recommendedName>
        <fullName evidence="5">Nicotinamidase</fullName>
    </recommendedName>
</protein>
<keyword evidence="2" id="KW-0378">Hydrolase</keyword>
<evidence type="ECO:0000313" key="3">
    <source>
        <dbReference type="EMBL" id="PJF36932.1"/>
    </source>
</evidence>
<comment type="caution">
    <text evidence="3">The sequence shown here is derived from an EMBL/GenBank/DDBJ whole genome shotgun (WGS) entry which is preliminary data.</text>
</comment>
<dbReference type="AlphaFoldDB" id="A0A2M8PHB5"/>
<name>A0A2M8PHB5_9CHLR</name>
<accession>A0A2M8PHB5</accession>
<reference evidence="3 4" key="1">
    <citation type="submission" date="2017-11" db="EMBL/GenBank/DDBJ databases">
        <title>Evolution of Phototrophy in the Chloroflexi Phylum Driven by Horizontal Gene Transfer.</title>
        <authorList>
            <person name="Ward L.M."/>
            <person name="Hemp J."/>
            <person name="Shih P.M."/>
            <person name="Mcglynn S.E."/>
            <person name="Fischer W."/>
        </authorList>
    </citation>
    <scope>NUCLEOTIDE SEQUENCE [LARGE SCALE GENOMIC DNA]</scope>
    <source>
        <strain evidence="3">JP3_13</strain>
    </source>
</reference>
<dbReference type="EMBL" id="PGTM01000023">
    <property type="protein sequence ID" value="PJF36932.1"/>
    <property type="molecule type" value="Genomic_DNA"/>
</dbReference>
<evidence type="ECO:0000256" key="1">
    <source>
        <dbReference type="ARBA" id="ARBA00006336"/>
    </source>
</evidence>
<sequence>MSLPSFYAPEKVGQIYEPDLQGAYQAGAAAFQAPASADQQRVLLWLIDMQNDFILPAPLGRLPVPNAVQDAQRTIEWIYRNVHHITHIAASLDTHIPFQIFYPTWWRNAKGERPAPYTIISAEDVAKGVWIATTEPDWSARYVEELERVGKKQLMIWPFHCMEGTAGRALLPALSEAIMYHSGARTAQPTYLTKGTIPHTEFYSVVEPEVKYPQHPDGGLNTRFLETVASFDLIYIAGEARSHCVLATMNSVLRYFADQPAVIAKLRFLDDCTSSIAGFEQATEERLREMAAQGMRRVKSTDPIG</sequence>
<dbReference type="SUPFAM" id="SSF52499">
    <property type="entry name" value="Isochorismatase-like hydrolases"/>
    <property type="match status" value="1"/>
</dbReference>
<dbReference type="PANTHER" id="PTHR11080">
    <property type="entry name" value="PYRAZINAMIDASE/NICOTINAMIDASE"/>
    <property type="match status" value="1"/>
</dbReference>
<dbReference type="InterPro" id="IPR036380">
    <property type="entry name" value="Isochorismatase-like_sf"/>
</dbReference>
<organism evidence="3 4">
    <name type="scientific">Candidatus Thermofonsia Clade 1 bacterium</name>
    <dbReference type="NCBI Taxonomy" id="2364210"/>
    <lineage>
        <taxon>Bacteria</taxon>
        <taxon>Bacillati</taxon>
        <taxon>Chloroflexota</taxon>
        <taxon>Candidatus Thermofontia</taxon>
        <taxon>Candidatus Thermofonsia Clade 1</taxon>
    </lineage>
</organism>
<evidence type="ECO:0000313" key="4">
    <source>
        <dbReference type="Proteomes" id="UP000229681"/>
    </source>
</evidence>
<comment type="similarity">
    <text evidence="1">Belongs to the isochorismatase family.</text>
</comment>
<dbReference type="InterPro" id="IPR052347">
    <property type="entry name" value="Isochorismatase_Nicotinamidase"/>
</dbReference>
<dbReference type="Gene3D" id="3.40.50.850">
    <property type="entry name" value="Isochorismatase-like"/>
    <property type="match status" value="1"/>
</dbReference>
<dbReference type="Proteomes" id="UP000229681">
    <property type="component" value="Unassembled WGS sequence"/>
</dbReference>
<dbReference type="GO" id="GO:0016787">
    <property type="term" value="F:hydrolase activity"/>
    <property type="evidence" value="ECO:0007669"/>
    <property type="project" value="UniProtKB-KW"/>
</dbReference>
<evidence type="ECO:0000256" key="2">
    <source>
        <dbReference type="ARBA" id="ARBA00022801"/>
    </source>
</evidence>
<dbReference type="PANTHER" id="PTHR11080:SF2">
    <property type="entry name" value="LD05707P"/>
    <property type="match status" value="1"/>
</dbReference>
<evidence type="ECO:0008006" key="5">
    <source>
        <dbReference type="Google" id="ProtNLM"/>
    </source>
</evidence>